<gene>
    <name evidence="2" type="ORF">KFK14_23885</name>
</gene>
<feature type="transmembrane region" description="Helical" evidence="1">
    <location>
        <begin position="94"/>
        <end position="116"/>
    </location>
</feature>
<organism evidence="2 3">
    <name type="scientific">Sphingobium phenoxybenzoativorans</name>
    <dbReference type="NCBI Taxonomy" id="1592790"/>
    <lineage>
        <taxon>Bacteria</taxon>
        <taxon>Pseudomonadati</taxon>
        <taxon>Pseudomonadota</taxon>
        <taxon>Alphaproteobacteria</taxon>
        <taxon>Sphingomonadales</taxon>
        <taxon>Sphingomonadaceae</taxon>
        <taxon>Sphingobium</taxon>
    </lineage>
</organism>
<keyword evidence="1" id="KW-0812">Transmembrane</keyword>
<dbReference type="EMBL" id="CP073910">
    <property type="protein sequence ID" value="QUT05932.1"/>
    <property type="molecule type" value="Genomic_DNA"/>
</dbReference>
<sequence>MASMFNQRTAGSGRNYMKRMSTHTAGALVVFALLQIFVVAKMGGSLVLHLGIIVAIGGFALAARSLEHRWTALERSGLSDDGLATRFRVDLLQLWAASLLAPMLWIPVAIVGKFVFG</sequence>
<keyword evidence="1" id="KW-0472">Membrane</keyword>
<feature type="transmembrane region" description="Helical" evidence="1">
    <location>
        <begin position="46"/>
        <end position="66"/>
    </location>
</feature>
<name>A0A975K9J7_9SPHN</name>
<dbReference type="AlphaFoldDB" id="A0A975K9J7"/>
<keyword evidence="3" id="KW-1185">Reference proteome</keyword>
<accession>A0A975K9J7</accession>
<reference evidence="2" key="1">
    <citation type="submission" date="2021-04" db="EMBL/GenBank/DDBJ databases">
        <title>Isolation of p-tert-butylphenol degrading bacteria Sphingobium phenoxybenzoativorans Tas13 from active sludge.</title>
        <authorList>
            <person name="Li Y."/>
        </authorList>
    </citation>
    <scope>NUCLEOTIDE SEQUENCE</scope>
    <source>
        <strain evidence="2">Tas13</strain>
    </source>
</reference>
<dbReference type="Proteomes" id="UP000681425">
    <property type="component" value="Chromosome"/>
</dbReference>
<dbReference type="KEGG" id="spph:KFK14_23885"/>
<evidence type="ECO:0000313" key="3">
    <source>
        <dbReference type="Proteomes" id="UP000681425"/>
    </source>
</evidence>
<proteinExistence type="predicted"/>
<dbReference type="RefSeq" id="WP_070158158.1">
    <property type="nucleotide sequence ID" value="NZ_CP073910.1"/>
</dbReference>
<protein>
    <submittedName>
        <fullName evidence="2">Uncharacterized protein</fullName>
    </submittedName>
</protein>
<keyword evidence="1" id="KW-1133">Transmembrane helix</keyword>
<feature type="transmembrane region" description="Helical" evidence="1">
    <location>
        <begin position="21"/>
        <end position="40"/>
    </location>
</feature>
<evidence type="ECO:0000313" key="2">
    <source>
        <dbReference type="EMBL" id="QUT05932.1"/>
    </source>
</evidence>
<dbReference type="OrthoDB" id="7474010at2"/>
<evidence type="ECO:0000256" key="1">
    <source>
        <dbReference type="SAM" id="Phobius"/>
    </source>
</evidence>